<dbReference type="Gene3D" id="1.20.1340.10">
    <property type="entry name" value="dopa decarboxylase, N-terminal domain"/>
    <property type="match status" value="1"/>
</dbReference>
<evidence type="ECO:0000256" key="1">
    <source>
        <dbReference type="ARBA" id="ARBA00001933"/>
    </source>
</evidence>
<evidence type="ECO:0000313" key="10">
    <source>
        <dbReference type="Proteomes" id="UP000015101"/>
    </source>
</evidence>
<dbReference type="PRINTS" id="PR00800">
    <property type="entry name" value="YHDCRBOXLASE"/>
</dbReference>
<dbReference type="eggNOG" id="KOG0628">
    <property type="taxonomic scope" value="Eukaryota"/>
</dbReference>
<feature type="modified residue" description="N6-(pyridoxal phosphate)lysine" evidence="6">
    <location>
        <position position="302"/>
    </location>
</feature>
<sequence length="475" mass="54360">MDSKEFRRRGREMVDYIADYFENIEQRRVFPDVQPGYLKELVPSEPPQHPDSWDNIMNDITRCILPGITNWQHPHFHAYFPSNNSYPSMLAEFLVDAFGAVCFSWASCPASTELEVIVMDWIANMIALPKKFLHSNGVGGGVTQSTASECILISMLVARHKALKNLSHLHQNLEPGVLLDKLVAYRSKYAHSCAEKTGMLSLVKMRELDVDEKFSLRGNTLEKAIQEDKRNGLVPFYVFATLGTTSVVSFDNIKEIGEVCSREKIWLHVDAAYAGSAFVCPEFRVYMEGIENVQSFDLNPQKWMLMNAECSALWIDDKEALIDAMTVDPLYLQHNHSDKTEDFRHWSVTLGRRFRSLKMWAVLRSYGVTGLQNHIKNHCKMAKYFETLMLTDARFQIVGQVTLGLVCFKLRDNQLTEKLLSSLNSSGKMHLVPAAVNDDYIIRFAVCFQKINEDHIRKSWEIIRDTATKILNDTE</sequence>
<dbReference type="CDD" id="cd06450">
    <property type="entry name" value="DOPA_deC_like"/>
    <property type="match status" value="1"/>
</dbReference>
<dbReference type="CTD" id="20216331"/>
<dbReference type="OMA" id="CERENMW"/>
<dbReference type="EMBL" id="KB097144">
    <property type="protein sequence ID" value="ESN98404.1"/>
    <property type="molecule type" value="Genomic_DNA"/>
</dbReference>
<evidence type="ECO:0000256" key="3">
    <source>
        <dbReference type="ARBA" id="ARBA00022793"/>
    </source>
</evidence>
<proteinExistence type="inferred from homology"/>
<keyword evidence="3" id="KW-0210">Decarboxylase</keyword>
<dbReference type="InterPro" id="IPR002129">
    <property type="entry name" value="PyrdxlP-dep_de-COase"/>
</dbReference>
<evidence type="ECO:0000313" key="8">
    <source>
        <dbReference type="EMBL" id="ESN98404.1"/>
    </source>
</evidence>
<dbReference type="GO" id="GO:0016831">
    <property type="term" value="F:carboxy-lyase activity"/>
    <property type="evidence" value="ECO:0000318"/>
    <property type="project" value="GO_Central"/>
</dbReference>
<dbReference type="GO" id="GO:0006520">
    <property type="term" value="P:amino acid metabolic process"/>
    <property type="evidence" value="ECO:0007669"/>
    <property type="project" value="InterPro"/>
</dbReference>
<protein>
    <recommendedName>
        <fullName evidence="11">Aromatic-L-amino-acid decarboxylase</fullName>
    </recommendedName>
</protein>
<dbReference type="InterPro" id="IPR015424">
    <property type="entry name" value="PyrdxlP-dep_Trfase"/>
</dbReference>
<dbReference type="EMBL" id="AMQM01005870">
    <property type="status" value="NOT_ANNOTATED_CDS"/>
    <property type="molecule type" value="Genomic_DNA"/>
</dbReference>
<dbReference type="Gene3D" id="3.90.1150.10">
    <property type="entry name" value="Aspartate Aminotransferase, domain 1"/>
    <property type="match status" value="1"/>
</dbReference>
<evidence type="ECO:0000313" key="9">
    <source>
        <dbReference type="EnsemblMetazoa" id="HelroP84403"/>
    </source>
</evidence>
<comment type="similarity">
    <text evidence="2 7">Belongs to the group II decarboxylase family.</text>
</comment>
<keyword evidence="10" id="KW-1185">Reference proteome</keyword>
<dbReference type="FunFam" id="3.40.640.10:FF:000025">
    <property type="entry name" value="Histidine decarboxylase"/>
    <property type="match status" value="1"/>
</dbReference>
<dbReference type="PANTHER" id="PTHR11999">
    <property type="entry name" value="GROUP II PYRIDOXAL-5-PHOSPHATE DECARBOXYLASE"/>
    <property type="match status" value="1"/>
</dbReference>
<reference evidence="9" key="3">
    <citation type="submission" date="2015-06" db="UniProtKB">
        <authorList>
            <consortium name="EnsemblMetazoa"/>
        </authorList>
    </citation>
    <scope>IDENTIFICATION</scope>
</reference>
<dbReference type="GO" id="GO:0019752">
    <property type="term" value="P:carboxylic acid metabolic process"/>
    <property type="evidence" value="ECO:0007669"/>
    <property type="project" value="InterPro"/>
</dbReference>
<evidence type="ECO:0000256" key="2">
    <source>
        <dbReference type="ARBA" id="ARBA00009533"/>
    </source>
</evidence>
<accession>T1G5I4</accession>
<evidence type="ECO:0008006" key="11">
    <source>
        <dbReference type="Google" id="ProtNLM"/>
    </source>
</evidence>
<dbReference type="PANTHER" id="PTHR11999:SF70">
    <property type="entry name" value="MIP05841P"/>
    <property type="match status" value="1"/>
</dbReference>
<dbReference type="HOGENOM" id="CLU_011856_3_1_1"/>
<dbReference type="Gene3D" id="3.40.640.10">
    <property type="entry name" value="Type I PLP-dependent aspartate aminotransferase-like (Major domain)"/>
    <property type="match status" value="1"/>
</dbReference>
<dbReference type="AlphaFoldDB" id="T1G5I4"/>
<dbReference type="InterPro" id="IPR010977">
    <property type="entry name" value="Aromatic_deC"/>
</dbReference>
<gene>
    <name evidence="9" type="primary">20216331</name>
    <name evidence="8" type="ORF">HELRODRAFT_84403</name>
</gene>
<dbReference type="Pfam" id="PF00282">
    <property type="entry name" value="Pyridoxal_deC"/>
    <property type="match status" value="1"/>
</dbReference>
<organism evidence="9 10">
    <name type="scientific">Helobdella robusta</name>
    <name type="common">Californian leech</name>
    <dbReference type="NCBI Taxonomy" id="6412"/>
    <lineage>
        <taxon>Eukaryota</taxon>
        <taxon>Metazoa</taxon>
        <taxon>Spiralia</taxon>
        <taxon>Lophotrochozoa</taxon>
        <taxon>Annelida</taxon>
        <taxon>Clitellata</taxon>
        <taxon>Hirudinea</taxon>
        <taxon>Rhynchobdellida</taxon>
        <taxon>Glossiphoniidae</taxon>
        <taxon>Helobdella</taxon>
    </lineage>
</organism>
<name>T1G5I4_HELRO</name>
<keyword evidence="5 7" id="KW-0456">Lyase</keyword>
<dbReference type="GeneID" id="20216331"/>
<dbReference type="InParanoid" id="T1G5I4"/>
<keyword evidence="4 6" id="KW-0663">Pyridoxal phosphate</keyword>
<dbReference type="GO" id="GO:0030170">
    <property type="term" value="F:pyridoxal phosphate binding"/>
    <property type="evidence" value="ECO:0007669"/>
    <property type="project" value="InterPro"/>
</dbReference>
<dbReference type="EnsemblMetazoa" id="HelroT84403">
    <property type="protein sequence ID" value="HelroP84403"/>
    <property type="gene ID" value="HelroG84403"/>
</dbReference>
<evidence type="ECO:0000256" key="6">
    <source>
        <dbReference type="PIRSR" id="PIRSR602129-50"/>
    </source>
</evidence>
<reference evidence="8 10" key="2">
    <citation type="journal article" date="2013" name="Nature">
        <title>Insights into bilaterian evolution from three spiralian genomes.</title>
        <authorList>
            <person name="Simakov O."/>
            <person name="Marletaz F."/>
            <person name="Cho S.J."/>
            <person name="Edsinger-Gonzales E."/>
            <person name="Havlak P."/>
            <person name="Hellsten U."/>
            <person name="Kuo D.H."/>
            <person name="Larsson T."/>
            <person name="Lv J."/>
            <person name="Arendt D."/>
            <person name="Savage R."/>
            <person name="Osoegawa K."/>
            <person name="de Jong P."/>
            <person name="Grimwood J."/>
            <person name="Chapman J.A."/>
            <person name="Shapiro H."/>
            <person name="Aerts A."/>
            <person name="Otillar R.P."/>
            <person name="Terry A.Y."/>
            <person name="Boore J.L."/>
            <person name="Grigoriev I.V."/>
            <person name="Lindberg D.R."/>
            <person name="Seaver E.C."/>
            <person name="Weisblat D.A."/>
            <person name="Putnam N.H."/>
            <person name="Rokhsar D.S."/>
        </authorList>
    </citation>
    <scope>NUCLEOTIDE SEQUENCE</scope>
</reference>
<dbReference type="SUPFAM" id="SSF53383">
    <property type="entry name" value="PLP-dependent transferases"/>
    <property type="match status" value="1"/>
</dbReference>
<dbReference type="KEGG" id="hro:HELRODRAFT_84403"/>
<dbReference type="RefSeq" id="XP_009023318.1">
    <property type="nucleotide sequence ID" value="XM_009025070.1"/>
</dbReference>
<dbReference type="OrthoDB" id="639767at2759"/>
<dbReference type="GO" id="GO:0005737">
    <property type="term" value="C:cytoplasm"/>
    <property type="evidence" value="ECO:0000318"/>
    <property type="project" value="GO_Central"/>
</dbReference>
<comment type="cofactor">
    <cofactor evidence="1 6 7">
        <name>pyridoxal 5'-phosphate</name>
        <dbReference type="ChEBI" id="CHEBI:597326"/>
    </cofactor>
</comment>
<dbReference type="InterPro" id="IPR015422">
    <property type="entry name" value="PyrdxlP-dep_Trfase_small"/>
</dbReference>
<evidence type="ECO:0000256" key="7">
    <source>
        <dbReference type="RuleBase" id="RU000382"/>
    </source>
</evidence>
<dbReference type="STRING" id="6412.T1G5I4"/>
<evidence type="ECO:0000256" key="5">
    <source>
        <dbReference type="ARBA" id="ARBA00023239"/>
    </source>
</evidence>
<evidence type="ECO:0000256" key="4">
    <source>
        <dbReference type="ARBA" id="ARBA00022898"/>
    </source>
</evidence>
<dbReference type="InterPro" id="IPR015421">
    <property type="entry name" value="PyrdxlP-dep_Trfase_major"/>
</dbReference>
<reference evidence="10" key="1">
    <citation type="submission" date="2012-12" db="EMBL/GenBank/DDBJ databases">
        <authorList>
            <person name="Hellsten U."/>
            <person name="Grimwood J."/>
            <person name="Chapman J.A."/>
            <person name="Shapiro H."/>
            <person name="Aerts A."/>
            <person name="Otillar R.P."/>
            <person name="Terry A.Y."/>
            <person name="Boore J.L."/>
            <person name="Simakov O."/>
            <person name="Marletaz F."/>
            <person name="Cho S.-J."/>
            <person name="Edsinger-Gonzales E."/>
            <person name="Havlak P."/>
            <person name="Kuo D.-H."/>
            <person name="Larsson T."/>
            <person name="Lv J."/>
            <person name="Arendt D."/>
            <person name="Savage R."/>
            <person name="Osoegawa K."/>
            <person name="de Jong P."/>
            <person name="Lindberg D.R."/>
            <person name="Seaver E.C."/>
            <person name="Weisblat D.A."/>
            <person name="Putnam N.H."/>
            <person name="Grigoriev I.V."/>
            <person name="Rokhsar D.S."/>
        </authorList>
    </citation>
    <scope>NUCLEOTIDE SEQUENCE</scope>
</reference>
<dbReference type="Proteomes" id="UP000015101">
    <property type="component" value="Unassembled WGS sequence"/>
</dbReference>
<dbReference type="FunFam" id="1.20.1340.10:FF:000001">
    <property type="entry name" value="Histidine decarboxylase"/>
    <property type="match status" value="1"/>
</dbReference>